<reference evidence="1 2" key="1">
    <citation type="submission" date="2020-04" db="EMBL/GenBank/DDBJ databases">
        <title>Genome-Wide Identification of 5-Methylcytosine Sites in Bacterial Genomes By High-Throughput Sequencing of MspJI Restriction Fragments.</title>
        <authorList>
            <person name="Wu V."/>
        </authorList>
    </citation>
    <scope>NUCLEOTIDE SEQUENCE [LARGE SCALE GENOMIC DNA]</scope>
    <source>
        <strain evidence="1 2">S2</strain>
    </source>
</reference>
<accession>A0A6H1P4V2</accession>
<evidence type="ECO:0000313" key="1">
    <source>
        <dbReference type="EMBL" id="QIZ08589.1"/>
    </source>
</evidence>
<gene>
    <name evidence="1" type="ORF">HFZ78_19280</name>
</gene>
<dbReference type="AlphaFoldDB" id="A0A6H1P4V2"/>
<sequence>MDYKGIEIADTVKLYKADGDYNQTVKDSLDKFIKSLEESNHTLIGKYNGASKNTIFRCDLNHEYEVTPSRFTKHNRLCPVCRELGVFKKLSQEDLERVKIVTAVEVDINRYYEFHGLAAYIIVALFVMKLILETKLE</sequence>
<dbReference type="Proteomes" id="UP000501868">
    <property type="component" value="Chromosome"/>
</dbReference>
<evidence type="ECO:0000313" key="2">
    <source>
        <dbReference type="Proteomes" id="UP000501868"/>
    </source>
</evidence>
<organism evidence="1 2">
    <name type="scientific">Priestia megaterium</name>
    <name type="common">Bacillus megaterium</name>
    <dbReference type="NCBI Taxonomy" id="1404"/>
    <lineage>
        <taxon>Bacteria</taxon>
        <taxon>Bacillati</taxon>
        <taxon>Bacillota</taxon>
        <taxon>Bacilli</taxon>
        <taxon>Bacillales</taxon>
        <taxon>Bacillaceae</taxon>
        <taxon>Priestia</taxon>
    </lineage>
</organism>
<reference evidence="1 2" key="2">
    <citation type="submission" date="2020-04" db="EMBL/GenBank/DDBJ databases">
        <authorList>
            <person name="Fomenkov A."/>
            <person name="Anton B.P."/>
            <person name="Roberts R.J."/>
        </authorList>
    </citation>
    <scope>NUCLEOTIDE SEQUENCE [LARGE SCALE GENOMIC DNA]</scope>
    <source>
        <strain evidence="1 2">S2</strain>
    </source>
</reference>
<dbReference type="EMBL" id="CP051128">
    <property type="protein sequence ID" value="QIZ08589.1"/>
    <property type="molecule type" value="Genomic_DNA"/>
</dbReference>
<protein>
    <submittedName>
        <fullName evidence="1">Uncharacterized protein</fullName>
    </submittedName>
</protein>
<name>A0A6H1P4V2_PRIMG</name>
<proteinExistence type="predicted"/>